<organism evidence="5 6">
    <name type="scientific">Hazenella coriacea</name>
    <dbReference type="NCBI Taxonomy" id="1179467"/>
    <lineage>
        <taxon>Bacteria</taxon>
        <taxon>Bacillati</taxon>
        <taxon>Bacillota</taxon>
        <taxon>Bacilli</taxon>
        <taxon>Bacillales</taxon>
        <taxon>Thermoactinomycetaceae</taxon>
        <taxon>Hazenella</taxon>
    </lineage>
</organism>
<dbReference type="InterPro" id="IPR030868">
    <property type="entry name" value="MqnA"/>
</dbReference>
<accession>A0A4R3L7D0</accession>
<dbReference type="SUPFAM" id="SSF53850">
    <property type="entry name" value="Periplasmic binding protein-like II"/>
    <property type="match status" value="1"/>
</dbReference>
<comment type="function">
    <text evidence="4">Catalyzes the dehydration of chorismate into 3-[(1-carboxyvinyl)oxy]benzoate, a step in the biosynthesis of menaquinone (MK, vitamin K2).</text>
</comment>
<dbReference type="UniPathway" id="UPA00079"/>
<dbReference type="Proteomes" id="UP000294937">
    <property type="component" value="Unassembled WGS sequence"/>
</dbReference>
<sequence>MKPIRIGKISFTNILPIYHFFDGTGLDVELVPQVPAQLNRGMASGEIDMGPISSFAYAEHYPEFVLMPDLSVSAKGPVGSIFLFTKGEELTDLKKARIALTNTSASSVALLRIIMEKFIGATPEYKTMTPDLSQMMNEADAALLIGDDALKAKMTSDLPYRIFDLGQEWYNRTDLSMTFAVWAVRREIVETRKDELKQIYARFMKAKEQGSQQRQPIIQEAMKQLNGSESFWNQYFDGLCYDLQETEQIGLKTYYQYAAEIGLISPDVQICMLDLRESLGMR</sequence>
<dbReference type="RefSeq" id="WP_243648722.1">
    <property type="nucleotide sequence ID" value="NZ_SMAG01000007.1"/>
</dbReference>
<dbReference type="HAMAP" id="MF_00995">
    <property type="entry name" value="MqnA"/>
    <property type="match status" value="1"/>
</dbReference>
<dbReference type="EMBL" id="SMAG01000007">
    <property type="protein sequence ID" value="TCS93396.1"/>
    <property type="molecule type" value="Genomic_DNA"/>
</dbReference>
<dbReference type="EC" id="4.2.1.151" evidence="4"/>
<dbReference type="GO" id="GO:0009234">
    <property type="term" value="P:menaquinone biosynthetic process"/>
    <property type="evidence" value="ECO:0007669"/>
    <property type="project" value="UniProtKB-UniRule"/>
</dbReference>
<dbReference type="Pfam" id="PF02621">
    <property type="entry name" value="VitK2_biosynth"/>
    <property type="match status" value="1"/>
</dbReference>
<protein>
    <recommendedName>
        <fullName evidence="4">Chorismate dehydratase</fullName>
        <ecNumber evidence="4">4.2.1.151</ecNumber>
    </recommendedName>
    <alternativeName>
        <fullName evidence="4">Menaquinone biosynthetic enzyme MqnA</fullName>
    </alternativeName>
</protein>
<dbReference type="Gene3D" id="3.40.190.10">
    <property type="entry name" value="Periplasmic binding protein-like II"/>
    <property type="match status" value="2"/>
</dbReference>
<name>A0A4R3L7D0_9BACL</name>
<gene>
    <name evidence="4" type="primary">mqnA</name>
    <name evidence="5" type="ORF">EDD58_10742</name>
</gene>
<keyword evidence="6" id="KW-1185">Reference proteome</keyword>
<evidence type="ECO:0000313" key="6">
    <source>
        <dbReference type="Proteomes" id="UP000294937"/>
    </source>
</evidence>
<keyword evidence="2 4" id="KW-0474">Menaquinone biosynthesis</keyword>
<dbReference type="PANTHER" id="PTHR37690:SF1">
    <property type="entry name" value="CHORISMATE DEHYDRATASE"/>
    <property type="match status" value="1"/>
</dbReference>
<evidence type="ECO:0000256" key="1">
    <source>
        <dbReference type="ARBA" id="ARBA00004863"/>
    </source>
</evidence>
<keyword evidence="3 4" id="KW-0456">Lyase</keyword>
<evidence type="ECO:0000256" key="3">
    <source>
        <dbReference type="ARBA" id="ARBA00023239"/>
    </source>
</evidence>
<comment type="pathway">
    <text evidence="1 4">Quinol/quinone metabolism; menaquinone biosynthesis.</text>
</comment>
<proteinExistence type="inferred from homology"/>
<evidence type="ECO:0000256" key="2">
    <source>
        <dbReference type="ARBA" id="ARBA00022428"/>
    </source>
</evidence>
<evidence type="ECO:0000313" key="5">
    <source>
        <dbReference type="EMBL" id="TCS93396.1"/>
    </source>
</evidence>
<dbReference type="GO" id="GO:0016836">
    <property type="term" value="F:hydro-lyase activity"/>
    <property type="evidence" value="ECO:0007669"/>
    <property type="project" value="UniProtKB-UniRule"/>
</dbReference>
<dbReference type="InterPro" id="IPR003773">
    <property type="entry name" value="Menaquinone_biosynth"/>
</dbReference>
<comment type="catalytic activity">
    <reaction evidence="4">
        <text>chorismate = 3-[(1-carboxyvinyl)-oxy]benzoate + H2O</text>
        <dbReference type="Rhea" id="RHEA:40051"/>
        <dbReference type="ChEBI" id="CHEBI:15377"/>
        <dbReference type="ChEBI" id="CHEBI:29748"/>
        <dbReference type="ChEBI" id="CHEBI:76981"/>
        <dbReference type="EC" id="4.2.1.151"/>
    </reaction>
</comment>
<reference evidence="5 6" key="1">
    <citation type="submission" date="2019-03" db="EMBL/GenBank/DDBJ databases">
        <title>Genomic Encyclopedia of Type Strains, Phase IV (KMG-IV): sequencing the most valuable type-strain genomes for metagenomic binning, comparative biology and taxonomic classification.</title>
        <authorList>
            <person name="Goeker M."/>
        </authorList>
    </citation>
    <scope>NUCLEOTIDE SEQUENCE [LARGE SCALE GENOMIC DNA]</scope>
    <source>
        <strain evidence="5 6">DSM 45707</strain>
    </source>
</reference>
<evidence type="ECO:0000256" key="4">
    <source>
        <dbReference type="HAMAP-Rule" id="MF_00995"/>
    </source>
</evidence>
<comment type="caution">
    <text evidence="5">The sequence shown here is derived from an EMBL/GenBank/DDBJ whole genome shotgun (WGS) entry which is preliminary data.</text>
</comment>
<dbReference type="AlphaFoldDB" id="A0A4R3L7D0"/>
<comment type="similarity">
    <text evidence="4">Belongs to the MqnA/MqnD family. MqnA subfamily.</text>
</comment>
<dbReference type="CDD" id="cd13634">
    <property type="entry name" value="PBP2_Sco4506"/>
    <property type="match status" value="1"/>
</dbReference>
<dbReference type="PANTHER" id="PTHR37690">
    <property type="entry name" value="CHORISMATE DEHYDRATASE"/>
    <property type="match status" value="1"/>
</dbReference>